<dbReference type="EMBL" id="KP347754">
    <property type="protein sequence ID" value="AKJ87249.1"/>
    <property type="molecule type" value="Genomic_DNA"/>
</dbReference>
<evidence type="ECO:0000256" key="1">
    <source>
        <dbReference type="ARBA" id="ARBA00010515"/>
    </source>
</evidence>
<sequence length="322" mass="35714">MRSWQLLLLNAVSRCVVKPFVRRSSAKTTPGRETETIDKMRRWVVRLDRALISKKPAPVSVDPVAGQPSYLWVNNKSEVRRTILYLHGGGMIIHVPGLYKQWAQRLATAANARVLLVDYRLAPEHPYPASGDDCFAAYQWLVSENGIDPADIIIAGDSAGGYLTLATLLRIGRSELGNPCCAIALSPLSDFSLGSPAMFTNEGADPLLSNRLIPVVRQLVLGEHLCTEPDVSPVYADLSEFPPLQVHVSSNEILRDDGVRIVNRARSQGATAELCEWYKTTHVHPLFEWLPESNDALAEMLKFMDRYQQADDSKTANRPSPV</sequence>
<dbReference type="PROSITE" id="PS00708">
    <property type="entry name" value="PRO_ENDOPEP_SER"/>
    <property type="match status" value="1"/>
</dbReference>
<proteinExistence type="inferred from homology"/>
<keyword evidence="2" id="KW-0378">Hydrolase</keyword>
<dbReference type="PANTHER" id="PTHR48081:SF8">
    <property type="entry name" value="ALPHA_BETA HYDROLASE FOLD-3 DOMAIN-CONTAINING PROTEIN-RELATED"/>
    <property type="match status" value="1"/>
</dbReference>
<dbReference type="Pfam" id="PF07859">
    <property type="entry name" value="Abhydrolase_3"/>
    <property type="match status" value="1"/>
</dbReference>
<dbReference type="GO" id="GO:0004252">
    <property type="term" value="F:serine-type endopeptidase activity"/>
    <property type="evidence" value="ECO:0007669"/>
    <property type="project" value="InterPro"/>
</dbReference>
<dbReference type="InterPro" id="IPR033140">
    <property type="entry name" value="Lipase_GDXG_put_SER_AS"/>
</dbReference>
<accession>A0A0G3FEI8</accession>
<dbReference type="PANTHER" id="PTHR48081">
    <property type="entry name" value="AB HYDROLASE SUPERFAMILY PROTEIN C4A8.06C"/>
    <property type="match status" value="1"/>
</dbReference>
<protein>
    <recommendedName>
        <fullName evidence="3">Alpha/beta hydrolase fold-3 domain-containing protein</fullName>
    </recommendedName>
</protein>
<dbReference type="InterPro" id="IPR002471">
    <property type="entry name" value="Pept_S9_AS"/>
</dbReference>
<name>A0A0G3FEI8_9ZZZZ</name>
<dbReference type="SUPFAM" id="SSF53474">
    <property type="entry name" value="alpha/beta-Hydrolases"/>
    <property type="match status" value="1"/>
</dbReference>
<reference evidence="4" key="1">
    <citation type="submission" date="2014-12" db="EMBL/GenBank/DDBJ databases">
        <title>Investigation of esterase diversity in environmental metagenomes.</title>
        <authorList>
            <person name="Popovic A."/>
            <person name="Tchigvintsev A."/>
            <person name="Nocek B."/>
            <person name="Hajighasemi M."/>
            <person name="Brown G."/>
            <person name="Xu X."/>
            <person name="Li H."/>
            <person name="Glinos J."/>
            <person name="Yim V."/>
            <person name="Pelletier E."/>
            <person name="Chernikova T.N."/>
            <person name="Golyshina O.V."/>
            <person name="Tran H."/>
            <person name="Le Paslier D."/>
            <person name="Yakimov M.M."/>
            <person name="Savchenko A."/>
            <person name="Golyshin P.N."/>
            <person name="Yakunin A.F."/>
        </authorList>
    </citation>
    <scope>NUCLEOTIDE SEQUENCE</scope>
</reference>
<dbReference type="InterPro" id="IPR029058">
    <property type="entry name" value="AB_hydrolase_fold"/>
</dbReference>
<dbReference type="Gene3D" id="3.40.50.1820">
    <property type="entry name" value="alpha/beta hydrolase"/>
    <property type="match status" value="1"/>
</dbReference>
<feature type="domain" description="Alpha/beta hydrolase fold-3" evidence="3">
    <location>
        <begin position="83"/>
        <end position="283"/>
    </location>
</feature>
<evidence type="ECO:0000313" key="4">
    <source>
        <dbReference type="EMBL" id="AKJ87249.1"/>
    </source>
</evidence>
<comment type="similarity">
    <text evidence="1">Belongs to the 'GDXG' lipolytic enzyme family.</text>
</comment>
<dbReference type="GO" id="GO:0006508">
    <property type="term" value="P:proteolysis"/>
    <property type="evidence" value="ECO:0007669"/>
    <property type="project" value="InterPro"/>
</dbReference>
<dbReference type="PROSITE" id="PS01174">
    <property type="entry name" value="LIPASE_GDXG_SER"/>
    <property type="match status" value="1"/>
</dbReference>
<evidence type="ECO:0000256" key="2">
    <source>
        <dbReference type="ARBA" id="ARBA00022801"/>
    </source>
</evidence>
<dbReference type="InterPro" id="IPR013094">
    <property type="entry name" value="AB_hydrolase_3"/>
</dbReference>
<organism evidence="4">
    <name type="scientific">uncultured organism</name>
    <dbReference type="NCBI Taxonomy" id="155900"/>
    <lineage>
        <taxon>unclassified sequences</taxon>
        <taxon>environmental samples</taxon>
    </lineage>
</organism>
<evidence type="ECO:0000259" key="3">
    <source>
        <dbReference type="Pfam" id="PF07859"/>
    </source>
</evidence>
<dbReference type="AlphaFoldDB" id="A0A0G3FEI8"/>
<dbReference type="InterPro" id="IPR050300">
    <property type="entry name" value="GDXG_lipolytic_enzyme"/>
</dbReference>